<feature type="transmembrane region" description="Helical" evidence="10">
    <location>
        <begin position="497"/>
        <end position="520"/>
    </location>
</feature>
<feature type="disulfide bond" evidence="9">
    <location>
        <begin position="76"/>
        <end position="114"/>
    </location>
</feature>
<dbReference type="SMART" id="SM01330">
    <property type="entry name" value="Frizzled"/>
    <property type="match status" value="1"/>
</dbReference>
<dbReference type="SMART" id="SM00063">
    <property type="entry name" value="FRI"/>
    <property type="match status" value="1"/>
</dbReference>
<feature type="disulfide bond" evidence="9">
    <location>
        <begin position="107"/>
        <end position="131"/>
    </location>
</feature>
<comment type="similarity">
    <text evidence="2">Belongs to the G-protein coupled receptor Fz/Smo family.</text>
</comment>
<dbReference type="PANTHER" id="PTHR11309">
    <property type="entry name" value="FRIZZLED"/>
    <property type="match status" value="1"/>
</dbReference>
<keyword evidence="6 10" id="KW-0472">Membrane</keyword>
<organism evidence="14">
    <name type="scientific">Lepeophtheirus salmonis</name>
    <name type="common">Salmon louse</name>
    <name type="synonym">Caligus salmonis</name>
    <dbReference type="NCBI Taxonomy" id="72036"/>
    <lineage>
        <taxon>Eukaryota</taxon>
        <taxon>Metazoa</taxon>
        <taxon>Ecdysozoa</taxon>
        <taxon>Arthropoda</taxon>
        <taxon>Crustacea</taxon>
        <taxon>Multicrustacea</taxon>
        <taxon>Hexanauplia</taxon>
        <taxon>Copepoda</taxon>
        <taxon>Siphonostomatoida</taxon>
        <taxon>Caligidae</taxon>
        <taxon>Lepeophtheirus</taxon>
    </lineage>
</organism>
<dbReference type="Pfam" id="PF01534">
    <property type="entry name" value="Frizzled"/>
    <property type="match status" value="2"/>
</dbReference>
<keyword evidence="3" id="KW-0217">Developmental protein</keyword>
<feature type="signal peptide" evidence="11">
    <location>
        <begin position="1"/>
        <end position="21"/>
    </location>
</feature>
<comment type="caution">
    <text evidence="9">Lacks conserved residue(s) required for the propagation of feature annotation.</text>
</comment>
<evidence type="ECO:0000256" key="3">
    <source>
        <dbReference type="ARBA" id="ARBA00022473"/>
    </source>
</evidence>
<feature type="disulfide bond" evidence="9">
    <location>
        <begin position="31"/>
        <end position="92"/>
    </location>
</feature>
<keyword evidence="8" id="KW-0675">Receptor</keyword>
<keyword evidence="5 10" id="KW-1133">Transmembrane helix</keyword>
<keyword evidence="11" id="KW-0732">Signal</keyword>
<evidence type="ECO:0000313" key="14">
    <source>
        <dbReference type="EMBL" id="CDW35433.1"/>
    </source>
</evidence>
<feature type="domain" description="G-protein coupled receptors family 2 profile 2" evidence="13">
    <location>
        <begin position="210"/>
        <end position="522"/>
    </location>
</feature>
<dbReference type="PRINTS" id="PR00489">
    <property type="entry name" value="FRIZZLED"/>
</dbReference>
<dbReference type="GO" id="GO:0042813">
    <property type="term" value="F:Wnt receptor activity"/>
    <property type="evidence" value="ECO:0007669"/>
    <property type="project" value="TreeGrafter"/>
</dbReference>
<dbReference type="PANTHER" id="PTHR11309:SF126">
    <property type="entry name" value="FRIZZLED-2"/>
    <property type="match status" value="1"/>
</dbReference>
<feature type="transmembrane region" description="Helical" evidence="10">
    <location>
        <begin position="403"/>
        <end position="427"/>
    </location>
</feature>
<keyword evidence="7 9" id="KW-1015">Disulfide bond</keyword>
<dbReference type="GO" id="GO:0035567">
    <property type="term" value="P:non-canonical Wnt signaling pathway"/>
    <property type="evidence" value="ECO:0007669"/>
    <property type="project" value="TreeGrafter"/>
</dbReference>
<evidence type="ECO:0000256" key="11">
    <source>
        <dbReference type="SAM" id="SignalP"/>
    </source>
</evidence>
<name>A0A0K2UB31_LEPSM</name>
<feature type="transmembrane region" description="Helical" evidence="10">
    <location>
        <begin position="309"/>
        <end position="328"/>
    </location>
</feature>
<feature type="transmembrane region" description="Helical" evidence="10">
    <location>
        <begin position="211"/>
        <end position="233"/>
    </location>
</feature>
<proteinExistence type="inferred from homology"/>
<dbReference type="GO" id="GO:0060070">
    <property type="term" value="P:canonical Wnt signaling pathway"/>
    <property type="evidence" value="ECO:0007669"/>
    <property type="project" value="TreeGrafter"/>
</dbReference>
<reference evidence="14" key="1">
    <citation type="submission" date="2014-05" db="EMBL/GenBank/DDBJ databases">
        <authorList>
            <person name="Chronopoulou M."/>
        </authorList>
    </citation>
    <scope>NUCLEOTIDE SEQUENCE</scope>
    <source>
        <tissue evidence="14">Whole organism</tissue>
    </source>
</reference>
<dbReference type="Gene3D" id="1.20.1070.10">
    <property type="entry name" value="Rhodopsin 7-helix transmembrane proteins"/>
    <property type="match status" value="2"/>
</dbReference>
<feature type="transmembrane region" description="Helical" evidence="10">
    <location>
        <begin position="447"/>
        <end position="466"/>
    </location>
</feature>
<feature type="chain" id="PRO_5005488531" evidence="11">
    <location>
        <begin position="22"/>
        <end position="548"/>
    </location>
</feature>
<dbReference type="InterPro" id="IPR015526">
    <property type="entry name" value="Frizzled/SFRP"/>
</dbReference>
<evidence type="ECO:0000256" key="9">
    <source>
        <dbReference type="PROSITE-ProRule" id="PRU00090"/>
    </source>
</evidence>
<dbReference type="SUPFAM" id="SSF63501">
    <property type="entry name" value="Frizzled cysteine-rich domain"/>
    <property type="match status" value="1"/>
</dbReference>
<evidence type="ECO:0000256" key="4">
    <source>
        <dbReference type="ARBA" id="ARBA00022692"/>
    </source>
</evidence>
<evidence type="ECO:0000256" key="1">
    <source>
        <dbReference type="ARBA" id="ARBA00004141"/>
    </source>
</evidence>
<sequence>MTSSFITLILIQFMTYHVSTGLELHQEMYQCVPIKVDFCSGMRYNLTRMPNKFNHQTQEEAELEVIQFRPLVDIQCSPDIRFFLCGLYTPICLPNFPKPVPVCRSVCERVKRSCFPIMKQYGFDWPSKMECSLLPEGGDEICMDPWDVTSNEQGQGTSSTNPPPHVNENGCSCPNKMIIPGSKAFFAKVENCHSTCRSPYVEMSSAYSLEMILSTLSIVCMIASCMTSFTFVVDTQRFNYPSRPILYISYCYIMVALGNVYSFLKFICIWFIIIFFSTFLGFVLRLSVGHERTSCSKTEGEILFSKYGLDFNQESTTCLSVFILTYYFGTAANLWWIALTYSWFLSSGLKWAPEAISNISYWFHIISWTIPAVKTLIILILNAVDGDPISGICYVGSQNRYNLIGFVIFPSLIYIFISLYFLMRAIISLFKIHGSLPREQVGSFEKLLIRISIFSALYLWPTITVWSCWVYELWNADIWEDNIACEKSSLSMMKPNLYILFLKYAMMLMPGISSASWICSEKTIEISWQKIFMFPNVFKKKQTSNIIV</sequence>
<feature type="domain" description="FZ" evidence="12">
    <location>
        <begin position="26"/>
        <end position="145"/>
    </location>
</feature>
<evidence type="ECO:0000256" key="8">
    <source>
        <dbReference type="ARBA" id="ARBA00023170"/>
    </source>
</evidence>
<evidence type="ECO:0000256" key="5">
    <source>
        <dbReference type="ARBA" id="ARBA00022989"/>
    </source>
</evidence>
<evidence type="ECO:0000256" key="7">
    <source>
        <dbReference type="ARBA" id="ARBA00023157"/>
    </source>
</evidence>
<evidence type="ECO:0000259" key="13">
    <source>
        <dbReference type="PROSITE" id="PS50261"/>
    </source>
</evidence>
<keyword evidence="4 10" id="KW-0812">Transmembrane</keyword>
<feature type="disulfide bond" evidence="9">
    <location>
        <begin position="39"/>
        <end position="85"/>
    </location>
</feature>
<protein>
    <submittedName>
        <fullName evidence="14">Frizzled5like [Oreochromis niloticus]</fullName>
    </submittedName>
</protein>
<comment type="subcellular location">
    <subcellularLocation>
        <location evidence="1">Membrane</location>
        <topology evidence="1">Multi-pass membrane protein</topology>
    </subcellularLocation>
</comment>
<accession>A0A0K2UB31</accession>
<dbReference type="Gene3D" id="1.10.2000.10">
    <property type="entry name" value="Frizzled cysteine-rich domain"/>
    <property type="match status" value="1"/>
</dbReference>
<dbReference type="GO" id="GO:0005886">
    <property type="term" value="C:plasma membrane"/>
    <property type="evidence" value="ECO:0007669"/>
    <property type="project" value="TreeGrafter"/>
</dbReference>
<dbReference type="InterPro" id="IPR036790">
    <property type="entry name" value="Frizzled_dom_sf"/>
</dbReference>
<dbReference type="InterPro" id="IPR000539">
    <property type="entry name" value="Frizzled/Smoothened_7TM"/>
</dbReference>
<feature type="transmembrane region" description="Helical" evidence="10">
    <location>
        <begin position="245"/>
        <end position="263"/>
    </location>
</feature>
<dbReference type="Pfam" id="PF01392">
    <property type="entry name" value="Fz"/>
    <property type="match status" value="1"/>
</dbReference>
<dbReference type="AlphaFoldDB" id="A0A0K2UB31"/>
<evidence type="ECO:0000256" key="10">
    <source>
        <dbReference type="SAM" id="Phobius"/>
    </source>
</evidence>
<dbReference type="PROSITE" id="PS50261">
    <property type="entry name" value="G_PROTEIN_RECEP_F2_4"/>
    <property type="match status" value="1"/>
</dbReference>
<evidence type="ECO:0000259" key="12">
    <source>
        <dbReference type="PROSITE" id="PS50038"/>
    </source>
</evidence>
<dbReference type="InterPro" id="IPR020067">
    <property type="entry name" value="Frizzled_dom"/>
</dbReference>
<evidence type="ECO:0000256" key="6">
    <source>
        <dbReference type="ARBA" id="ARBA00023136"/>
    </source>
</evidence>
<dbReference type="OrthoDB" id="10053709at2759"/>
<dbReference type="InterPro" id="IPR017981">
    <property type="entry name" value="GPCR_2-like_7TM"/>
</dbReference>
<dbReference type="GO" id="GO:0017147">
    <property type="term" value="F:Wnt-protein binding"/>
    <property type="evidence" value="ECO:0007669"/>
    <property type="project" value="TreeGrafter"/>
</dbReference>
<feature type="transmembrane region" description="Helical" evidence="10">
    <location>
        <begin position="359"/>
        <end position="383"/>
    </location>
</feature>
<dbReference type="PROSITE" id="PS50038">
    <property type="entry name" value="FZ"/>
    <property type="match status" value="1"/>
</dbReference>
<evidence type="ECO:0000256" key="2">
    <source>
        <dbReference type="ARBA" id="ARBA00008077"/>
    </source>
</evidence>
<dbReference type="EMBL" id="HACA01018072">
    <property type="protein sequence ID" value="CDW35433.1"/>
    <property type="molecule type" value="Transcribed_RNA"/>
</dbReference>
<feature type="transmembrane region" description="Helical" evidence="10">
    <location>
        <begin position="269"/>
        <end position="288"/>
    </location>
</feature>